<keyword evidence="2" id="KW-1185">Reference proteome</keyword>
<feature type="compositionally biased region" description="Polar residues" evidence="1">
    <location>
        <begin position="37"/>
        <end position="46"/>
    </location>
</feature>
<sequence>MINCLKHGIDPFNDKNLHRMASKNSSQRKVVEPPQDHTLSTSQAQRQYRRNKKLAINTILGNESPRCEIDPKTITDYFKEIYRPSNCKPFNVFEKVMEKPTRLDDSFVRPFSRQEIRSIFQRIKNTAQAKIESIIMNFRILIQVSIYCP</sequence>
<evidence type="ECO:0000256" key="1">
    <source>
        <dbReference type="SAM" id="MobiDB-lite"/>
    </source>
</evidence>
<evidence type="ECO:0000313" key="2">
    <source>
        <dbReference type="Proteomes" id="UP000887540"/>
    </source>
</evidence>
<dbReference type="AlphaFoldDB" id="A0A914DGU8"/>
<accession>A0A914DGU8</accession>
<evidence type="ECO:0000313" key="3">
    <source>
        <dbReference type="WBParaSite" id="ACRNAN_scaffold2656.g23909.t1"/>
    </source>
</evidence>
<proteinExistence type="predicted"/>
<dbReference type="WBParaSite" id="ACRNAN_scaffold2656.g23909.t1">
    <property type="protein sequence ID" value="ACRNAN_scaffold2656.g23909.t1"/>
    <property type="gene ID" value="ACRNAN_scaffold2656.g23909"/>
</dbReference>
<dbReference type="Proteomes" id="UP000887540">
    <property type="component" value="Unplaced"/>
</dbReference>
<organism evidence="2 3">
    <name type="scientific">Acrobeloides nanus</name>
    <dbReference type="NCBI Taxonomy" id="290746"/>
    <lineage>
        <taxon>Eukaryota</taxon>
        <taxon>Metazoa</taxon>
        <taxon>Ecdysozoa</taxon>
        <taxon>Nematoda</taxon>
        <taxon>Chromadorea</taxon>
        <taxon>Rhabditida</taxon>
        <taxon>Tylenchina</taxon>
        <taxon>Cephalobomorpha</taxon>
        <taxon>Cephaloboidea</taxon>
        <taxon>Cephalobidae</taxon>
        <taxon>Acrobeloides</taxon>
    </lineage>
</organism>
<feature type="region of interest" description="Disordered" evidence="1">
    <location>
        <begin position="15"/>
        <end position="46"/>
    </location>
</feature>
<protein>
    <submittedName>
        <fullName evidence="3">Uncharacterized protein</fullName>
    </submittedName>
</protein>
<reference evidence="3" key="1">
    <citation type="submission" date="2022-11" db="UniProtKB">
        <authorList>
            <consortium name="WormBaseParasite"/>
        </authorList>
    </citation>
    <scope>IDENTIFICATION</scope>
</reference>
<name>A0A914DGU8_9BILA</name>